<keyword evidence="2" id="KW-1185">Reference proteome</keyword>
<dbReference type="Proteomes" id="UP001058974">
    <property type="component" value="Chromosome 3"/>
</dbReference>
<reference evidence="1 2" key="1">
    <citation type="journal article" date="2022" name="Nat. Genet.">
        <title>Improved pea reference genome and pan-genome highlight genomic features and evolutionary characteristics.</title>
        <authorList>
            <person name="Yang T."/>
            <person name="Liu R."/>
            <person name="Luo Y."/>
            <person name="Hu S."/>
            <person name="Wang D."/>
            <person name="Wang C."/>
            <person name="Pandey M.K."/>
            <person name="Ge S."/>
            <person name="Xu Q."/>
            <person name="Li N."/>
            <person name="Li G."/>
            <person name="Huang Y."/>
            <person name="Saxena R.K."/>
            <person name="Ji Y."/>
            <person name="Li M."/>
            <person name="Yan X."/>
            <person name="He Y."/>
            <person name="Liu Y."/>
            <person name="Wang X."/>
            <person name="Xiang C."/>
            <person name="Varshney R.K."/>
            <person name="Ding H."/>
            <person name="Gao S."/>
            <person name="Zong X."/>
        </authorList>
    </citation>
    <scope>NUCLEOTIDE SEQUENCE [LARGE SCALE GENOMIC DNA]</scope>
    <source>
        <strain evidence="1 2">cv. Zhongwan 6</strain>
    </source>
</reference>
<proteinExistence type="predicted"/>
<gene>
    <name evidence="1" type="ORF">KIW84_033981</name>
</gene>
<dbReference type="Gramene" id="Psat03G0398100-T1">
    <property type="protein sequence ID" value="KAI5429193.1"/>
    <property type="gene ID" value="KIW84_033981"/>
</dbReference>
<organism evidence="1 2">
    <name type="scientific">Pisum sativum</name>
    <name type="common">Garden pea</name>
    <name type="synonym">Lathyrus oleraceus</name>
    <dbReference type="NCBI Taxonomy" id="3888"/>
    <lineage>
        <taxon>Eukaryota</taxon>
        <taxon>Viridiplantae</taxon>
        <taxon>Streptophyta</taxon>
        <taxon>Embryophyta</taxon>
        <taxon>Tracheophyta</taxon>
        <taxon>Spermatophyta</taxon>
        <taxon>Magnoliopsida</taxon>
        <taxon>eudicotyledons</taxon>
        <taxon>Gunneridae</taxon>
        <taxon>Pentapetalae</taxon>
        <taxon>rosids</taxon>
        <taxon>fabids</taxon>
        <taxon>Fabales</taxon>
        <taxon>Fabaceae</taxon>
        <taxon>Papilionoideae</taxon>
        <taxon>50 kb inversion clade</taxon>
        <taxon>NPAAA clade</taxon>
        <taxon>Hologalegina</taxon>
        <taxon>IRL clade</taxon>
        <taxon>Fabeae</taxon>
        <taxon>Lathyrus</taxon>
    </lineage>
</organism>
<evidence type="ECO:0000313" key="1">
    <source>
        <dbReference type="EMBL" id="KAI5429193.1"/>
    </source>
</evidence>
<evidence type="ECO:0000313" key="2">
    <source>
        <dbReference type="Proteomes" id="UP001058974"/>
    </source>
</evidence>
<evidence type="ECO:0008006" key="3">
    <source>
        <dbReference type="Google" id="ProtNLM"/>
    </source>
</evidence>
<accession>A0A9D4XX77</accession>
<sequence>MEGFSEFILRMDFIACCWRRKDGDRIGRGVKTLFAFKEKLKFLKDDLRVWNKNVFGYLNLKVDLAMKELNAPDFVAAIKAKVIRNALLGISTSSGWIDNVEKVKLEVVKHFEARFIETNGRRPSLSGLVFKQLSGEENFLLEASFSLEEINEFIWSCDGEKNSGPYGFNLGFYISCWDVIKVDLEKFVNVFYIQSVLPKVVAASFIALILKTNNPQSLDYSKARPLGEYQGFRMESNIQFDLLQFVDDMVMIGDGS</sequence>
<name>A0A9D4XX77_PEA</name>
<dbReference type="EMBL" id="JAMSHJ010000003">
    <property type="protein sequence ID" value="KAI5429193.1"/>
    <property type="molecule type" value="Genomic_DNA"/>
</dbReference>
<protein>
    <recommendedName>
        <fullName evidence="3">RNA-directed DNA polymerase, eukaryota, reverse transcriptase zinc-binding domain protein</fullName>
    </recommendedName>
</protein>
<dbReference type="AlphaFoldDB" id="A0A9D4XX77"/>
<comment type="caution">
    <text evidence="1">The sequence shown here is derived from an EMBL/GenBank/DDBJ whole genome shotgun (WGS) entry which is preliminary data.</text>
</comment>